<reference evidence="1" key="1">
    <citation type="submission" date="2023-06" db="EMBL/GenBank/DDBJ databases">
        <authorList>
            <consortium name="Lawrence Berkeley National Laboratory"/>
            <person name="Ahrendt S."/>
            <person name="Sahu N."/>
            <person name="Indic B."/>
            <person name="Wong-Bajracharya J."/>
            <person name="Merenyi Z."/>
            <person name="Ke H.-M."/>
            <person name="Monk M."/>
            <person name="Kocsube S."/>
            <person name="Drula E."/>
            <person name="Lipzen A."/>
            <person name="Balint B."/>
            <person name="Henrissat B."/>
            <person name="Andreopoulos B."/>
            <person name="Martin F.M."/>
            <person name="Harder C.B."/>
            <person name="Rigling D."/>
            <person name="Ford K.L."/>
            <person name="Foster G.D."/>
            <person name="Pangilinan J."/>
            <person name="Papanicolaou A."/>
            <person name="Barry K."/>
            <person name="LaButti K."/>
            <person name="Viragh M."/>
            <person name="Koriabine M."/>
            <person name="Yan M."/>
            <person name="Riley R."/>
            <person name="Champramary S."/>
            <person name="Plett K.L."/>
            <person name="Tsai I.J."/>
            <person name="Slot J."/>
            <person name="Sipos G."/>
            <person name="Plett J."/>
            <person name="Nagy L.G."/>
            <person name="Grigoriev I.V."/>
        </authorList>
    </citation>
    <scope>NUCLEOTIDE SEQUENCE</scope>
    <source>
        <strain evidence="1">HWK02</strain>
    </source>
</reference>
<dbReference type="AlphaFoldDB" id="A0AA39UJX1"/>
<organism evidence="1 2">
    <name type="scientific">Armillaria luteobubalina</name>
    <dbReference type="NCBI Taxonomy" id="153913"/>
    <lineage>
        <taxon>Eukaryota</taxon>
        <taxon>Fungi</taxon>
        <taxon>Dikarya</taxon>
        <taxon>Basidiomycota</taxon>
        <taxon>Agaricomycotina</taxon>
        <taxon>Agaricomycetes</taxon>
        <taxon>Agaricomycetidae</taxon>
        <taxon>Agaricales</taxon>
        <taxon>Marasmiineae</taxon>
        <taxon>Physalacriaceae</taxon>
        <taxon>Armillaria</taxon>
    </lineage>
</organism>
<dbReference type="EMBL" id="JAUEPU010000029">
    <property type="protein sequence ID" value="KAK0492462.1"/>
    <property type="molecule type" value="Genomic_DNA"/>
</dbReference>
<keyword evidence="2" id="KW-1185">Reference proteome</keyword>
<proteinExistence type="predicted"/>
<evidence type="ECO:0000313" key="1">
    <source>
        <dbReference type="EMBL" id="KAK0492462.1"/>
    </source>
</evidence>
<evidence type="ECO:0000313" key="2">
    <source>
        <dbReference type="Proteomes" id="UP001175228"/>
    </source>
</evidence>
<dbReference type="Proteomes" id="UP001175228">
    <property type="component" value="Unassembled WGS sequence"/>
</dbReference>
<protein>
    <recommendedName>
        <fullName evidence="3">F-box domain-containing protein</fullName>
    </recommendedName>
</protein>
<gene>
    <name evidence="1" type="ORF">EDD18DRAFT_1410257</name>
</gene>
<dbReference type="Gene3D" id="1.20.1280.50">
    <property type="match status" value="1"/>
</dbReference>
<accession>A0AA39UJX1</accession>
<dbReference type="SUPFAM" id="SSF81383">
    <property type="entry name" value="F-box domain"/>
    <property type="match status" value="1"/>
</dbReference>
<evidence type="ECO:0008006" key="3">
    <source>
        <dbReference type="Google" id="ProtNLM"/>
    </source>
</evidence>
<name>A0AA39UJX1_9AGAR</name>
<comment type="caution">
    <text evidence="1">The sequence shown here is derived from an EMBL/GenBank/DDBJ whole genome shotgun (WGS) entry which is preliminary data.</text>
</comment>
<dbReference type="InterPro" id="IPR036047">
    <property type="entry name" value="F-box-like_dom_sf"/>
</dbReference>
<sequence length="243" mass="27401">MSSSSAVTSTNQVHPTSAISILPDELLLEIFTVGTLCTSGTNFPFLVAAICHYWRSLAINDAGLWTSLVFKPVMEVPSLSSDGSSDPGEIFPREALILERSANRDIDCTIHLYWQRPDSFSLLSSLLAEHAHCIRSFEAEAQNWQEITCLCKHLAFKEMPRLQKLHLISLSGNHLVYEDEYDERDAISVLEYAFGTDSKSVPMVYRPFHWVPTDVICHVICHAHTRKLGSMHSRIYFDIICSL</sequence>